<dbReference type="Proteomes" id="UP000008206">
    <property type="component" value="Plasmid Cy782203"/>
</dbReference>
<dbReference type="PANTHER" id="PTHR43685:SF3">
    <property type="entry name" value="SLR2126 PROTEIN"/>
    <property type="match status" value="1"/>
</dbReference>
<name>E0UNB1_GLOV7</name>
<dbReference type="SUPFAM" id="SSF53448">
    <property type="entry name" value="Nucleotide-diphospho-sugar transferases"/>
    <property type="match status" value="1"/>
</dbReference>
<dbReference type="OrthoDB" id="418085at2"/>
<evidence type="ECO:0000313" key="4">
    <source>
        <dbReference type="Proteomes" id="UP000008206"/>
    </source>
</evidence>
<feature type="transmembrane region" description="Helical" evidence="1">
    <location>
        <begin position="264"/>
        <end position="285"/>
    </location>
</feature>
<dbReference type="AlphaFoldDB" id="E0UNB1"/>
<evidence type="ECO:0000259" key="2">
    <source>
        <dbReference type="Pfam" id="PF00535"/>
    </source>
</evidence>
<reference evidence="4" key="1">
    <citation type="journal article" date="2011" name="MBio">
        <title>Novel metabolic attributes of the genus Cyanothece, comprising a group of unicellular nitrogen-fixing Cyanobacteria.</title>
        <authorList>
            <person name="Bandyopadhyay A."/>
            <person name="Elvitigala T."/>
            <person name="Welsh E."/>
            <person name="Stockel J."/>
            <person name="Liberton M."/>
            <person name="Min H."/>
            <person name="Sherman L.A."/>
            <person name="Pakrasi H.B."/>
        </authorList>
    </citation>
    <scope>NUCLEOTIDE SEQUENCE [LARGE SCALE GENOMIC DNA]</scope>
    <source>
        <strain evidence="4">PCC 7822</strain>
        <plasmid evidence="4">Cy782203</plasmid>
    </source>
</reference>
<dbReference type="PANTHER" id="PTHR43685">
    <property type="entry name" value="GLYCOSYLTRANSFERASE"/>
    <property type="match status" value="1"/>
</dbReference>
<accession>E0UNB1</accession>
<geneLocation type="plasmid" evidence="3 4">
    <name>Cy782203</name>
</geneLocation>
<proteinExistence type="predicted"/>
<organism evidence="3 4">
    <name type="scientific">Gloeothece verrucosa (strain PCC 7822)</name>
    <name type="common">Cyanothece sp. (strain PCC 7822)</name>
    <dbReference type="NCBI Taxonomy" id="497965"/>
    <lineage>
        <taxon>Bacteria</taxon>
        <taxon>Bacillati</taxon>
        <taxon>Cyanobacteriota</taxon>
        <taxon>Cyanophyceae</taxon>
        <taxon>Oscillatoriophycideae</taxon>
        <taxon>Chroococcales</taxon>
        <taxon>Aphanothecaceae</taxon>
        <taxon>Gloeothece</taxon>
        <taxon>Gloeothece verrucosa</taxon>
    </lineage>
</organism>
<keyword evidence="3" id="KW-0614">Plasmid</keyword>
<protein>
    <submittedName>
        <fullName evidence="3">Glycosyl transferase family 2</fullName>
    </submittedName>
</protein>
<dbReference type="InterPro" id="IPR001173">
    <property type="entry name" value="Glyco_trans_2-like"/>
</dbReference>
<dbReference type="EMBL" id="CP002201">
    <property type="protein sequence ID" value="ADN18441.1"/>
    <property type="molecule type" value="Genomic_DNA"/>
</dbReference>
<sequence length="308" mass="34961">MENSLVSVIIPSYNSSKTIVKCLTALEAQVDCHRFEIIVVDSSNDATEMLIEERFPNIKLYHFDQKMYPGDARNYGVINSQGNILIFLDADCFVKPTWLKQIIEAHGQTDHPVVGGAIANGNPESYVGWGYYFSGFSQWMPQSHSFARTDIPTGCLSCKRWAFEKYGPFLEGGLCEDTLFTWKLADAGYQALFVPKIQVFHINIKDFGDLIKRKFKHGQNFAQLRVLEKNFSPIKQIIYAGGSFLLPFLITYRRSKDVIKSGTYIYQFILTLPVTLVGILCWSLGEFFGYAGIGKPLESSELIIRHKY</sequence>
<keyword evidence="1" id="KW-0812">Transmembrane</keyword>
<dbReference type="KEGG" id="cyj:Cyan7822_6772"/>
<gene>
    <name evidence="3" type="ordered locus">Cyan7822_6772</name>
</gene>
<dbReference type="RefSeq" id="WP_013325567.1">
    <property type="nucleotide sequence ID" value="NC_014502.1"/>
</dbReference>
<dbReference type="GO" id="GO:0016740">
    <property type="term" value="F:transferase activity"/>
    <property type="evidence" value="ECO:0007669"/>
    <property type="project" value="UniProtKB-KW"/>
</dbReference>
<keyword evidence="4" id="KW-1185">Reference proteome</keyword>
<evidence type="ECO:0000313" key="3">
    <source>
        <dbReference type="EMBL" id="ADN18441.1"/>
    </source>
</evidence>
<keyword evidence="1" id="KW-0472">Membrane</keyword>
<evidence type="ECO:0000256" key="1">
    <source>
        <dbReference type="SAM" id="Phobius"/>
    </source>
</evidence>
<dbReference type="Pfam" id="PF00535">
    <property type="entry name" value="Glycos_transf_2"/>
    <property type="match status" value="1"/>
</dbReference>
<keyword evidence="3" id="KW-0808">Transferase</keyword>
<dbReference type="CAZy" id="GT2">
    <property type="family name" value="Glycosyltransferase Family 2"/>
</dbReference>
<dbReference type="HOGENOM" id="CLU_025996_19_6_3"/>
<dbReference type="InterPro" id="IPR050834">
    <property type="entry name" value="Glycosyltransf_2"/>
</dbReference>
<dbReference type="Gene3D" id="3.90.550.10">
    <property type="entry name" value="Spore Coat Polysaccharide Biosynthesis Protein SpsA, Chain A"/>
    <property type="match status" value="1"/>
</dbReference>
<feature type="domain" description="Glycosyltransferase 2-like" evidence="2">
    <location>
        <begin position="7"/>
        <end position="153"/>
    </location>
</feature>
<keyword evidence="1" id="KW-1133">Transmembrane helix</keyword>
<dbReference type="InterPro" id="IPR029044">
    <property type="entry name" value="Nucleotide-diphossugar_trans"/>
</dbReference>